<evidence type="ECO:0000256" key="5">
    <source>
        <dbReference type="SAM" id="MobiDB-lite"/>
    </source>
</evidence>
<evidence type="ECO:0000256" key="3">
    <source>
        <dbReference type="ARBA" id="ARBA00022801"/>
    </source>
</evidence>
<dbReference type="Proteomes" id="UP000265180">
    <property type="component" value="Chromosome 24"/>
</dbReference>
<feature type="compositionally biased region" description="Basic and acidic residues" evidence="5">
    <location>
        <begin position="14"/>
        <end position="24"/>
    </location>
</feature>
<feature type="compositionally biased region" description="Polar residues" evidence="5">
    <location>
        <begin position="1"/>
        <end position="10"/>
    </location>
</feature>
<evidence type="ECO:0000256" key="2">
    <source>
        <dbReference type="ARBA" id="ARBA00022679"/>
    </source>
</evidence>
<dbReference type="AlphaFoldDB" id="A0A3P9KUV6"/>
<evidence type="ECO:0000259" key="6">
    <source>
        <dbReference type="PROSITE" id="PS51934"/>
    </source>
</evidence>
<dbReference type="Ensembl" id="ENSORLT00020019307.1">
    <property type="protein sequence ID" value="ENSORLP00020012213.1"/>
    <property type="gene ID" value="ENSORLG00020013163.1"/>
</dbReference>
<reference evidence="7 8" key="2">
    <citation type="submission" date="2017-04" db="EMBL/GenBank/DDBJ databases">
        <title>CpG methylation of centromeres and impact of large insertions on vertebrate speciation.</title>
        <authorList>
            <person name="Ichikawa K."/>
            <person name="Yoshimura J."/>
            <person name="Morishita S."/>
        </authorList>
    </citation>
    <scope>NUCLEOTIDE SEQUENCE</scope>
    <source>
        <strain evidence="7 8">HNI</strain>
    </source>
</reference>
<dbReference type="GO" id="GO:0016787">
    <property type="term" value="F:hydrolase activity"/>
    <property type="evidence" value="ECO:0007669"/>
    <property type="project" value="UniProtKB-KW"/>
</dbReference>
<organism evidence="7 8">
    <name type="scientific">Oryzias latipes</name>
    <name type="common">Japanese rice fish</name>
    <name type="synonym">Japanese killifish</name>
    <dbReference type="NCBI Taxonomy" id="8090"/>
    <lineage>
        <taxon>Eukaryota</taxon>
        <taxon>Metazoa</taxon>
        <taxon>Chordata</taxon>
        <taxon>Craniata</taxon>
        <taxon>Vertebrata</taxon>
        <taxon>Euteleostomi</taxon>
        <taxon>Actinopterygii</taxon>
        <taxon>Neopterygii</taxon>
        <taxon>Teleostei</taxon>
        <taxon>Neoteleostei</taxon>
        <taxon>Acanthomorphata</taxon>
        <taxon>Ovalentaria</taxon>
        <taxon>Atherinomorphae</taxon>
        <taxon>Beloniformes</taxon>
        <taxon>Adrianichthyidae</taxon>
        <taxon>Oryziinae</taxon>
        <taxon>Oryzias</taxon>
    </lineage>
</organism>
<evidence type="ECO:0000256" key="1">
    <source>
        <dbReference type="ARBA" id="ARBA00007824"/>
    </source>
</evidence>
<reference evidence="7" key="3">
    <citation type="submission" date="2025-08" db="UniProtKB">
        <authorList>
            <consortium name="Ensembl"/>
        </authorList>
    </citation>
    <scope>IDENTIFICATION</scope>
    <source>
        <strain evidence="7">HNI</strain>
    </source>
</reference>
<reference evidence="7" key="4">
    <citation type="submission" date="2025-09" db="UniProtKB">
        <authorList>
            <consortium name="Ensembl"/>
        </authorList>
    </citation>
    <scope>IDENTIFICATION</scope>
    <source>
        <strain evidence="7">HNI</strain>
    </source>
</reference>
<evidence type="ECO:0000313" key="7">
    <source>
        <dbReference type="Ensembl" id="ENSORLP00020012213.1"/>
    </source>
</evidence>
<keyword evidence="3" id="KW-0378">Hydrolase</keyword>
<dbReference type="PANTHER" id="PTHR13943:SF31">
    <property type="entry name" value="PHOSPHOLIPASE A AND ACYLTRANSFERASE 3"/>
    <property type="match status" value="1"/>
</dbReference>
<dbReference type="GO" id="GO:0016740">
    <property type="term" value="F:transferase activity"/>
    <property type="evidence" value="ECO:0007669"/>
    <property type="project" value="UniProtKB-KW"/>
</dbReference>
<protein>
    <submittedName>
        <fullName evidence="7">Allantoicase</fullName>
    </submittedName>
</protein>
<accession>A0A3P9KUV6</accession>
<sequence length="211" mass="23013">MSFFSSSSPAFQLEKSRDKDGKEAKPGDLIEIFRGNYNHWAVYIGNGFVIHFGAPNALSGSSSRGVGGIVMKEKLQDVVGKDKWRVNNSSDKKYKPLPADEIVKKACSLVGVSLTYHLTKYNCEHFATEMRYGKAESRQAQTVETVAAAAAVGGDRTGMAASSSEMAAAAKVNKRETAGRTWAALPTLIGVWDILITLTTYHLVNLYPFTR</sequence>
<dbReference type="Gene3D" id="3.90.1720.10">
    <property type="entry name" value="endopeptidase domain like (from Nostoc punctiforme)"/>
    <property type="match status" value="1"/>
</dbReference>
<proteinExistence type="inferred from homology"/>
<evidence type="ECO:0000313" key="8">
    <source>
        <dbReference type="Proteomes" id="UP000265180"/>
    </source>
</evidence>
<evidence type="ECO:0000256" key="4">
    <source>
        <dbReference type="ARBA" id="ARBA00023098"/>
    </source>
</evidence>
<name>A0A3P9KUV6_ORYLA</name>
<keyword evidence="4" id="KW-0443">Lipid metabolism</keyword>
<dbReference type="Pfam" id="PF04970">
    <property type="entry name" value="LRAT"/>
    <property type="match status" value="1"/>
</dbReference>
<dbReference type="InterPro" id="IPR007053">
    <property type="entry name" value="LRAT_dom"/>
</dbReference>
<reference key="1">
    <citation type="journal article" date="2007" name="Nature">
        <title>The medaka draft genome and insights into vertebrate genome evolution.</title>
        <authorList>
            <person name="Kasahara M."/>
            <person name="Naruse K."/>
            <person name="Sasaki S."/>
            <person name="Nakatani Y."/>
            <person name="Qu W."/>
            <person name="Ahsan B."/>
            <person name="Yamada T."/>
            <person name="Nagayasu Y."/>
            <person name="Doi K."/>
            <person name="Kasai Y."/>
            <person name="Jindo T."/>
            <person name="Kobayashi D."/>
            <person name="Shimada A."/>
            <person name="Toyoda A."/>
            <person name="Kuroki Y."/>
            <person name="Fujiyama A."/>
            <person name="Sasaki T."/>
            <person name="Shimizu A."/>
            <person name="Asakawa S."/>
            <person name="Shimizu N."/>
            <person name="Hashimoto S."/>
            <person name="Yang J."/>
            <person name="Lee Y."/>
            <person name="Matsushima K."/>
            <person name="Sugano S."/>
            <person name="Sakaizumi M."/>
            <person name="Narita T."/>
            <person name="Ohishi K."/>
            <person name="Haga S."/>
            <person name="Ohta F."/>
            <person name="Nomoto H."/>
            <person name="Nogata K."/>
            <person name="Morishita T."/>
            <person name="Endo T."/>
            <person name="Shin-I T."/>
            <person name="Takeda H."/>
            <person name="Morishita S."/>
            <person name="Kohara Y."/>
        </authorList>
    </citation>
    <scope>NUCLEOTIDE SEQUENCE [LARGE SCALE GENOMIC DNA]</scope>
    <source>
        <strain>Hd-rR</strain>
    </source>
</reference>
<feature type="region of interest" description="Disordered" evidence="5">
    <location>
        <begin position="1"/>
        <end position="24"/>
    </location>
</feature>
<feature type="domain" description="LRAT" evidence="6">
    <location>
        <begin position="29"/>
        <end position="139"/>
    </location>
</feature>
<dbReference type="PROSITE" id="PS51934">
    <property type="entry name" value="LRAT"/>
    <property type="match status" value="1"/>
</dbReference>
<dbReference type="PANTHER" id="PTHR13943">
    <property type="entry name" value="HRAS-LIKE SUPPRESSOR - RELATED"/>
    <property type="match status" value="1"/>
</dbReference>
<dbReference type="GO" id="GO:0006629">
    <property type="term" value="P:lipid metabolic process"/>
    <property type="evidence" value="ECO:0007669"/>
    <property type="project" value="UniProtKB-KW"/>
</dbReference>
<dbReference type="InterPro" id="IPR051496">
    <property type="entry name" value="H-rev107_PLA/AT"/>
</dbReference>
<keyword evidence="2" id="KW-0808">Transferase</keyword>
<comment type="similarity">
    <text evidence="1">Belongs to the H-rev107 family.</text>
</comment>